<dbReference type="AlphaFoldDB" id="A0A9Q0MPK9"/>
<evidence type="ECO:0000313" key="1">
    <source>
        <dbReference type="EMBL" id="KAJ6635672.1"/>
    </source>
</evidence>
<gene>
    <name evidence="1" type="ORF">Bhyg_14258</name>
</gene>
<keyword evidence="2" id="KW-1185">Reference proteome</keyword>
<accession>A0A9Q0MPK9</accession>
<name>A0A9Q0MPK9_9DIPT</name>
<protein>
    <submittedName>
        <fullName evidence="1">Uncharacterized protein</fullName>
    </submittedName>
</protein>
<dbReference type="EMBL" id="WJQU01000004">
    <property type="protein sequence ID" value="KAJ6635672.1"/>
    <property type="molecule type" value="Genomic_DNA"/>
</dbReference>
<organism evidence="1 2">
    <name type="scientific">Pseudolycoriella hygida</name>
    <dbReference type="NCBI Taxonomy" id="35572"/>
    <lineage>
        <taxon>Eukaryota</taxon>
        <taxon>Metazoa</taxon>
        <taxon>Ecdysozoa</taxon>
        <taxon>Arthropoda</taxon>
        <taxon>Hexapoda</taxon>
        <taxon>Insecta</taxon>
        <taxon>Pterygota</taxon>
        <taxon>Neoptera</taxon>
        <taxon>Endopterygota</taxon>
        <taxon>Diptera</taxon>
        <taxon>Nematocera</taxon>
        <taxon>Sciaroidea</taxon>
        <taxon>Sciaridae</taxon>
        <taxon>Pseudolycoriella</taxon>
    </lineage>
</organism>
<proteinExistence type="predicted"/>
<reference evidence="1" key="1">
    <citation type="submission" date="2022-07" db="EMBL/GenBank/DDBJ databases">
        <authorList>
            <person name="Trinca V."/>
            <person name="Uliana J.V.C."/>
            <person name="Torres T.T."/>
            <person name="Ward R.J."/>
            <person name="Monesi N."/>
        </authorList>
    </citation>
    <scope>NUCLEOTIDE SEQUENCE</scope>
    <source>
        <strain evidence="1">HSMRA1968</strain>
        <tissue evidence="1">Whole embryos</tissue>
    </source>
</reference>
<evidence type="ECO:0000313" key="2">
    <source>
        <dbReference type="Proteomes" id="UP001151699"/>
    </source>
</evidence>
<dbReference type="Proteomes" id="UP001151699">
    <property type="component" value="Chromosome C"/>
</dbReference>
<comment type="caution">
    <text evidence="1">The sequence shown here is derived from an EMBL/GenBank/DDBJ whole genome shotgun (WGS) entry which is preliminary data.</text>
</comment>
<sequence length="68" mass="7898">MMVIDLKFISRIRCIFSVEIEQVIYHGTHKGLSMNNLVIDIFLSEMKRRFDDNCVVLLGVSEADEYCV</sequence>